<organism evidence="3 4">
    <name type="scientific">Gracilibacillus oryzae</name>
    <dbReference type="NCBI Taxonomy" id="1672701"/>
    <lineage>
        <taxon>Bacteria</taxon>
        <taxon>Bacillati</taxon>
        <taxon>Bacillota</taxon>
        <taxon>Bacilli</taxon>
        <taxon>Bacillales</taxon>
        <taxon>Bacillaceae</taxon>
        <taxon>Gracilibacillus</taxon>
    </lineage>
</organism>
<feature type="signal peptide" evidence="1">
    <location>
        <begin position="1"/>
        <end position="36"/>
    </location>
</feature>
<dbReference type="SUPFAM" id="SSF55383">
    <property type="entry name" value="Copper amine oxidase, domain N"/>
    <property type="match status" value="1"/>
</dbReference>
<evidence type="ECO:0000256" key="1">
    <source>
        <dbReference type="SAM" id="SignalP"/>
    </source>
</evidence>
<dbReference type="InterPro" id="IPR036582">
    <property type="entry name" value="Mao_N_sf"/>
</dbReference>
<protein>
    <submittedName>
        <fullName evidence="3">Copper amine oxidase N-terminal domain-containing protein</fullName>
    </submittedName>
</protein>
<dbReference type="AlphaFoldDB" id="A0A7C8KWV6"/>
<evidence type="ECO:0000259" key="2">
    <source>
        <dbReference type="Pfam" id="PF07833"/>
    </source>
</evidence>
<reference evidence="3 4" key="1">
    <citation type="submission" date="2019-10" db="EMBL/GenBank/DDBJ databases">
        <title>Gracilibacillus sp. nov. isolated from rice seeds.</title>
        <authorList>
            <person name="He S."/>
        </authorList>
    </citation>
    <scope>NUCLEOTIDE SEQUENCE [LARGE SCALE GENOMIC DNA]</scope>
    <source>
        <strain evidence="3 4">TD8</strain>
    </source>
</reference>
<evidence type="ECO:0000313" key="4">
    <source>
        <dbReference type="Proteomes" id="UP000480246"/>
    </source>
</evidence>
<dbReference type="OrthoDB" id="2519728at2"/>
<evidence type="ECO:0000313" key="3">
    <source>
        <dbReference type="EMBL" id="KAB8139238.1"/>
    </source>
</evidence>
<dbReference type="InterPro" id="IPR012854">
    <property type="entry name" value="Cu_amine_oxidase-like_N"/>
</dbReference>
<name>A0A7C8KWV6_9BACI</name>
<sequence length="520" mass="58077">MGGLFFMQLPIRINFIYTLFMTFFASFLFMNTSASAAGIQETITEEEEYSPSASVVFVDGMKVNYPVRPIIKDGTTLVPLRETFESLGATVKWNEEERSVFATKGNKDLYLKINSHKIMINEQPRQISVPPVIYNGKTMIPLRLVGEAFGGTVEYDPESKIITITMSDLTADFLTKEQDNISNIRNVKEVRMSGDRRLMLSDNPETLNSKTIKQENATLWNDIVKENGESVDHRVVGWHMNKLHKEITVGITIENLSKTNTIEVRKLEGIHKISSNSWYDYDIGLPISESVLNNQLQPVNLSTNKAESGETIMLGSFEIKPNEMIGFLQDFSVTKTSGTGELNYVIRTVVSQNNSDLTQIKSTPVPADRTNMHPRGVWRSSELIAVLPTYHVQQDGELSYNISNGITDNIFNEENSLTENASSISNKGHYGAVYKVKLPYINHTDKEKTVRVRIASRGGSYSGTVKTKDGVFNISALDPNTEVVNVIDYTVEKKEGSIELDIMHSGGSYLPSSINIAAIK</sequence>
<dbReference type="Pfam" id="PF07833">
    <property type="entry name" value="Cu_amine_oxidN1"/>
    <property type="match status" value="1"/>
</dbReference>
<keyword evidence="4" id="KW-1185">Reference proteome</keyword>
<dbReference type="EMBL" id="WEID01000005">
    <property type="protein sequence ID" value="KAB8139238.1"/>
    <property type="molecule type" value="Genomic_DNA"/>
</dbReference>
<comment type="caution">
    <text evidence="3">The sequence shown here is derived from an EMBL/GenBank/DDBJ whole genome shotgun (WGS) entry which is preliminary data.</text>
</comment>
<feature type="domain" description="Copper amine oxidase-like N-terminal" evidence="2">
    <location>
        <begin position="58"/>
        <end position="164"/>
    </location>
</feature>
<dbReference type="Proteomes" id="UP000480246">
    <property type="component" value="Unassembled WGS sequence"/>
</dbReference>
<proteinExistence type="predicted"/>
<feature type="chain" id="PRO_5028932430" evidence="1">
    <location>
        <begin position="37"/>
        <end position="520"/>
    </location>
</feature>
<keyword evidence="1" id="KW-0732">Signal</keyword>
<dbReference type="Gene3D" id="3.30.457.10">
    <property type="entry name" value="Copper amine oxidase-like, N-terminal domain"/>
    <property type="match status" value="1"/>
</dbReference>
<gene>
    <name evidence="3" type="ORF">F9U64_01030</name>
</gene>
<accession>A0A7C8KWV6</accession>